<name>A0A1U7HDZ4_9CHRO</name>
<keyword evidence="4" id="KW-1185">Reference proteome</keyword>
<protein>
    <submittedName>
        <fullName evidence="3">Helix-turn-helix domain-containing protein</fullName>
    </submittedName>
</protein>
<organism evidence="3 4">
    <name type="scientific">Chroogloeocystis siderophila 5.2 s.c.1</name>
    <dbReference type="NCBI Taxonomy" id="247279"/>
    <lineage>
        <taxon>Bacteria</taxon>
        <taxon>Bacillati</taxon>
        <taxon>Cyanobacteriota</taxon>
        <taxon>Cyanophyceae</taxon>
        <taxon>Oscillatoriophycideae</taxon>
        <taxon>Chroococcales</taxon>
        <taxon>Chroococcaceae</taxon>
        <taxon>Chroogloeocystis</taxon>
    </lineage>
</organism>
<keyword evidence="1" id="KW-0472">Membrane</keyword>
<evidence type="ECO:0000313" key="4">
    <source>
        <dbReference type="Proteomes" id="UP000185984"/>
    </source>
</evidence>
<dbReference type="Pfam" id="PF13464">
    <property type="entry name" value="RodZ_C"/>
    <property type="match status" value="1"/>
</dbReference>
<evidence type="ECO:0000259" key="2">
    <source>
        <dbReference type="Pfam" id="PF13464"/>
    </source>
</evidence>
<dbReference type="AlphaFoldDB" id="A0A1U7HDZ4"/>
<dbReference type="PANTHER" id="PTHR34475:SF1">
    <property type="entry name" value="CYTOSKELETON PROTEIN RODZ"/>
    <property type="match status" value="1"/>
</dbReference>
<dbReference type="EMBL" id="MRCC01000024">
    <property type="protein sequence ID" value="OKH21803.1"/>
    <property type="molecule type" value="Genomic_DNA"/>
</dbReference>
<accession>A0A1U7HDZ4</accession>
<dbReference type="Gene3D" id="1.10.260.40">
    <property type="entry name" value="lambda repressor-like DNA-binding domains"/>
    <property type="match status" value="1"/>
</dbReference>
<proteinExistence type="predicted"/>
<feature type="transmembrane region" description="Helical" evidence="1">
    <location>
        <begin position="118"/>
        <end position="139"/>
    </location>
</feature>
<dbReference type="STRING" id="247279.NIES1031_21115"/>
<keyword evidence="1" id="KW-1133">Transmembrane helix</keyword>
<dbReference type="PANTHER" id="PTHR34475">
    <property type="match status" value="1"/>
</dbReference>
<dbReference type="SUPFAM" id="SSF47413">
    <property type="entry name" value="lambda repressor-like DNA-binding domains"/>
    <property type="match status" value="1"/>
</dbReference>
<feature type="domain" description="Cytoskeleton protein RodZ-like C-terminal" evidence="2">
    <location>
        <begin position="184"/>
        <end position="252"/>
    </location>
</feature>
<reference evidence="3 4" key="1">
    <citation type="submission" date="2016-11" db="EMBL/GenBank/DDBJ databases">
        <title>Draft Genome Sequences of Nine Cyanobacterial Strains from Diverse Habitats.</title>
        <authorList>
            <person name="Zhu T."/>
            <person name="Hou S."/>
            <person name="Lu X."/>
            <person name="Hess W.R."/>
        </authorList>
    </citation>
    <scope>NUCLEOTIDE SEQUENCE [LARGE SCALE GENOMIC DNA]</scope>
    <source>
        <strain evidence="3 4">5.2 s.c.1</strain>
    </source>
</reference>
<dbReference type="Pfam" id="PF13413">
    <property type="entry name" value="HTH_25"/>
    <property type="match status" value="1"/>
</dbReference>
<gene>
    <name evidence="3" type="ORF">NIES1031_21115</name>
</gene>
<dbReference type="InterPro" id="IPR050400">
    <property type="entry name" value="Bact_Cytoskel_RodZ"/>
</dbReference>
<dbReference type="InterPro" id="IPR010982">
    <property type="entry name" value="Lambda_DNA-bd_dom_sf"/>
</dbReference>
<sequence length="259" mass="29537">MKWCRKQKVKIEPSLEQQSAEKLLEIGAQLRQARQVQALSLERVALRTMIPRHLLKAIEAGNREELPEPIYIQSYIKQYADALGLDGTELARNFPIEDRRILLKPTQRILPAAQLRPIHLYLLYLFVVFWAVNALSYTLSRNQLQESSFQRVQQLLPTQTRSQQSDIQSVSTANQDSKPVRISVTLKAQSWLRVTADGQTTFEGTLPQGTQRTWEAEEELTLKTENAGGVLVQFNQEKAKQIGNPGQMQEVTFAANQRL</sequence>
<dbReference type="InterPro" id="IPR025194">
    <property type="entry name" value="RodZ-like_C"/>
</dbReference>
<comment type="caution">
    <text evidence="3">The sequence shown here is derived from an EMBL/GenBank/DDBJ whole genome shotgun (WGS) entry which is preliminary data.</text>
</comment>
<keyword evidence="1" id="KW-0812">Transmembrane</keyword>
<dbReference type="GO" id="GO:0003677">
    <property type="term" value="F:DNA binding"/>
    <property type="evidence" value="ECO:0007669"/>
    <property type="project" value="InterPro"/>
</dbReference>
<dbReference type="Proteomes" id="UP000185984">
    <property type="component" value="Unassembled WGS sequence"/>
</dbReference>
<evidence type="ECO:0000256" key="1">
    <source>
        <dbReference type="SAM" id="Phobius"/>
    </source>
</evidence>
<evidence type="ECO:0000313" key="3">
    <source>
        <dbReference type="EMBL" id="OKH21803.1"/>
    </source>
</evidence>